<feature type="region of interest" description="Disordered" evidence="1">
    <location>
        <begin position="1"/>
        <end position="67"/>
    </location>
</feature>
<comment type="caution">
    <text evidence="2">The sequence shown here is derived from an EMBL/GenBank/DDBJ whole genome shotgun (WGS) entry which is preliminary data.</text>
</comment>
<sequence length="108" mass="11908">MVGTPAGTVEQCEDGNPGGRGSGSGIISRTYRGQDHERQKDQRHEDHRRVINGSDRQNHSGLRYNGNCVGPAKVHDICRRLTPEGHRRGQSQWKSMQRLLHGAGGAEV</sequence>
<dbReference type="EMBL" id="JBFDAA010000008">
    <property type="protein sequence ID" value="KAL1129809.1"/>
    <property type="molecule type" value="Genomic_DNA"/>
</dbReference>
<evidence type="ECO:0000256" key="1">
    <source>
        <dbReference type="SAM" id="MobiDB-lite"/>
    </source>
</evidence>
<keyword evidence="3" id="KW-1185">Reference proteome</keyword>
<evidence type="ECO:0000313" key="2">
    <source>
        <dbReference type="EMBL" id="KAL1129809.1"/>
    </source>
</evidence>
<evidence type="ECO:0000313" key="3">
    <source>
        <dbReference type="Proteomes" id="UP001558652"/>
    </source>
</evidence>
<proteinExistence type="predicted"/>
<dbReference type="AlphaFoldDB" id="A0ABD0Z314"/>
<feature type="compositionally biased region" description="Basic and acidic residues" evidence="1">
    <location>
        <begin position="32"/>
        <end position="49"/>
    </location>
</feature>
<organism evidence="2 3">
    <name type="scientific">Ranatra chinensis</name>
    <dbReference type="NCBI Taxonomy" id="642074"/>
    <lineage>
        <taxon>Eukaryota</taxon>
        <taxon>Metazoa</taxon>
        <taxon>Ecdysozoa</taxon>
        <taxon>Arthropoda</taxon>
        <taxon>Hexapoda</taxon>
        <taxon>Insecta</taxon>
        <taxon>Pterygota</taxon>
        <taxon>Neoptera</taxon>
        <taxon>Paraneoptera</taxon>
        <taxon>Hemiptera</taxon>
        <taxon>Heteroptera</taxon>
        <taxon>Panheteroptera</taxon>
        <taxon>Nepomorpha</taxon>
        <taxon>Nepidae</taxon>
        <taxon>Ranatrinae</taxon>
        <taxon>Ranatra</taxon>
    </lineage>
</organism>
<dbReference type="Proteomes" id="UP001558652">
    <property type="component" value="Unassembled WGS sequence"/>
</dbReference>
<accession>A0ABD0Z314</accession>
<gene>
    <name evidence="2" type="ORF">AAG570_012753</name>
</gene>
<reference evidence="2 3" key="1">
    <citation type="submission" date="2024-07" db="EMBL/GenBank/DDBJ databases">
        <title>Chromosome-level genome assembly of the water stick insect Ranatra chinensis (Heteroptera: Nepidae).</title>
        <authorList>
            <person name="Liu X."/>
        </authorList>
    </citation>
    <scope>NUCLEOTIDE SEQUENCE [LARGE SCALE GENOMIC DNA]</scope>
    <source>
        <strain evidence="2">Cailab_2021Rc</strain>
        <tissue evidence="2">Muscle</tissue>
    </source>
</reference>
<protein>
    <submittedName>
        <fullName evidence="2">Uncharacterized protein</fullName>
    </submittedName>
</protein>
<name>A0ABD0Z314_9HEMI</name>